<dbReference type="Gene3D" id="3.40.190.10">
    <property type="entry name" value="Periplasmic binding protein-like II"/>
    <property type="match status" value="2"/>
</dbReference>
<feature type="domain" description="PBP" evidence="6">
    <location>
        <begin position="36"/>
        <end position="332"/>
    </location>
</feature>
<dbReference type="AlphaFoldDB" id="A0A542ZCU9"/>
<evidence type="ECO:0000256" key="1">
    <source>
        <dbReference type="ARBA" id="ARBA00008725"/>
    </source>
</evidence>
<evidence type="ECO:0000256" key="4">
    <source>
        <dbReference type="PIRNR" id="PIRNR002756"/>
    </source>
</evidence>
<feature type="chain" id="PRO_5039541489" description="Phosphate-binding protein" evidence="5">
    <location>
        <begin position="25"/>
        <end position="362"/>
    </location>
</feature>
<evidence type="ECO:0000259" key="6">
    <source>
        <dbReference type="Pfam" id="PF12849"/>
    </source>
</evidence>
<accession>A0A542ZCU9</accession>
<dbReference type="PIRSF" id="PIRSF002756">
    <property type="entry name" value="PstS"/>
    <property type="match status" value="1"/>
</dbReference>
<keyword evidence="2 4" id="KW-0813">Transport</keyword>
<evidence type="ECO:0000256" key="2">
    <source>
        <dbReference type="ARBA" id="ARBA00022448"/>
    </source>
</evidence>
<dbReference type="Proteomes" id="UP000316196">
    <property type="component" value="Unassembled WGS sequence"/>
</dbReference>
<dbReference type="EMBL" id="VFOR01000002">
    <property type="protein sequence ID" value="TQL58080.1"/>
    <property type="molecule type" value="Genomic_DNA"/>
</dbReference>
<dbReference type="GO" id="GO:0035435">
    <property type="term" value="P:phosphate ion transmembrane transport"/>
    <property type="evidence" value="ECO:0007669"/>
    <property type="project" value="InterPro"/>
</dbReference>
<evidence type="ECO:0000256" key="3">
    <source>
        <dbReference type="ARBA" id="ARBA00022592"/>
    </source>
</evidence>
<dbReference type="InterPro" id="IPR005673">
    <property type="entry name" value="ABC_phos-bd_PstS"/>
</dbReference>
<gene>
    <name evidence="7" type="ORF">FB460_1933</name>
</gene>
<organism evidence="7 8">
    <name type="scientific">Propioniferax innocua</name>
    <dbReference type="NCBI Taxonomy" id="1753"/>
    <lineage>
        <taxon>Bacteria</taxon>
        <taxon>Bacillati</taxon>
        <taxon>Actinomycetota</taxon>
        <taxon>Actinomycetes</taxon>
        <taxon>Propionibacteriales</taxon>
        <taxon>Propionibacteriaceae</taxon>
        <taxon>Propioniferax</taxon>
    </lineage>
</organism>
<comment type="caution">
    <text evidence="7">The sequence shown here is derived from an EMBL/GenBank/DDBJ whole genome shotgun (WGS) entry which is preliminary data.</text>
</comment>
<dbReference type="Pfam" id="PF12849">
    <property type="entry name" value="PBP_like_2"/>
    <property type="match status" value="1"/>
</dbReference>
<keyword evidence="3 4" id="KW-0592">Phosphate transport</keyword>
<keyword evidence="8" id="KW-1185">Reference proteome</keyword>
<dbReference type="PANTHER" id="PTHR42996:SF1">
    <property type="entry name" value="PHOSPHATE-BINDING PROTEIN PSTS"/>
    <property type="match status" value="1"/>
</dbReference>
<dbReference type="SUPFAM" id="SSF53850">
    <property type="entry name" value="Periplasmic binding protein-like II"/>
    <property type="match status" value="1"/>
</dbReference>
<evidence type="ECO:0000256" key="5">
    <source>
        <dbReference type="SAM" id="SignalP"/>
    </source>
</evidence>
<evidence type="ECO:0000313" key="8">
    <source>
        <dbReference type="Proteomes" id="UP000316196"/>
    </source>
</evidence>
<sequence length="362" mass="37555">MKMHKFAKLAAVAAAGALVLSGCANNEQPTGGEGGEGGSELSGTLTGIGASSMQAAQEKWVAEFMTQNPGVQVSYAPEGSGAGREAFMGGGADFAGSDRALKEDENKAGEFGRCAEGSIAYDMPMYISPIAIIFNVEGVDDLNLNAEVTAKIFDGKIKKWNDPAIAELNPDAELPDADIHPVHRSDDSGTTENFTSYLSEVAPDAWPHEPDGEWAAEGGEGAKGTSGVVAAVTNGTGTIGYADASQAGDLAQAKVGEEGNFSELTPESAAQIVENSPVEEGREEHDLAMELNRKGEGYPIVLVSYAIACAEYQDPAQAELVKAYLSYMASEEGQKAAEEAAGSAPLSPKLAEQVNASIEAIK</sequence>
<dbReference type="CDD" id="cd13565">
    <property type="entry name" value="PBP2_PstS"/>
    <property type="match status" value="1"/>
</dbReference>
<reference evidence="7 8" key="1">
    <citation type="submission" date="2019-06" db="EMBL/GenBank/DDBJ databases">
        <title>Sequencing the genomes of 1000 actinobacteria strains.</title>
        <authorList>
            <person name="Klenk H.-P."/>
        </authorList>
    </citation>
    <scope>NUCLEOTIDE SEQUENCE [LARGE SCALE GENOMIC DNA]</scope>
    <source>
        <strain evidence="7 8">DSM 8251</strain>
    </source>
</reference>
<protein>
    <recommendedName>
        <fullName evidence="4">Phosphate-binding protein</fullName>
    </recommendedName>
</protein>
<keyword evidence="5" id="KW-0732">Signal</keyword>
<comment type="similarity">
    <text evidence="1 4">Belongs to the PstS family.</text>
</comment>
<proteinExistence type="inferred from homology"/>
<dbReference type="PROSITE" id="PS51257">
    <property type="entry name" value="PROKAR_LIPOPROTEIN"/>
    <property type="match status" value="1"/>
</dbReference>
<dbReference type="GO" id="GO:0042301">
    <property type="term" value="F:phosphate ion binding"/>
    <property type="evidence" value="ECO:0007669"/>
    <property type="project" value="InterPro"/>
</dbReference>
<dbReference type="PANTHER" id="PTHR42996">
    <property type="entry name" value="PHOSPHATE-BINDING PROTEIN PSTS"/>
    <property type="match status" value="1"/>
</dbReference>
<dbReference type="GO" id="GO:0043190">
    <property type="term" value="C:ATP-binding cassette (ABC) transporter complex"/>
    <property type="evidence" value="ECO:0007669"/>
    <property type="project" value="InterPro"/>
</dbReference>
<dbReference type="NCBIfam" id="TIGR00975">
    <property type="entry name" value="3a0107s03"/>
    <property type="match status" value="1"/>
</dbReference>
<feature type="signal peptide" evidence="5">
    <location>
        <begin position="1"/>
        <end position="24"/>
    </location>
</feature>
<dbReference type="InterPro" id="IPR050962">
    <property type="entry name" value="Phosphate-bind_PstS"/>
</dbReference>
<name>A0A542ZCU9_9ACTN</name>
<dbReference type="OrthoDB" id="9801510at2"/>
<evidence type="ECO:0000313" key="7">
    <source>
        <dbReference type="EMBL" id="TQL58080.1"/>
    </source>
</evidence>
<dbReference type="InterPro" id="IPR024370">
    <property type="entry name" value="PBP_domain"/>
</dbReference>